<dbReference type="InterPro" id="IPR050545">
    <property type="entry name" value="Mycobact_MmpL"/>
</dbReference>
<evidence type="ECO:0000256" key="8">
    <source>
        <dbReference type="SAM" id="Phobius"/>
    </source>
</evidence>
<dbReference type="EMBL" id="BAAAPO010000047">
    <property type="protein sequence ID" value="GAA1805085.1"/>
    <property type="molecule type" value="Genomic_DNA"/>
</dbReference>
<feature type="transmembrane region" description="Helical" evidence="8">
    <location>
        <begin position="626"/>
        <end position="654"/>
    </location>
</feature>
<dbReference type="InterPro" id="IPR004869">
    <property type="entry name" value="MMPL_dom"/>
</dbReference>
<feature type="transmembrane region" description="Helical" evidence="8">
    <location>
        <begin position="291"/>
        <end position="315"/>
    </location>
</feature>
<dbReference type="Pfam" id="PF03176">
    <property type="entry name" value="MMPL"/>
    <property type="match status" value="2"/>
</dbReference>
<feature type="transmembrane region" description="Helical" evidence="8">
    <location>
        <begin position="249"/>
        <end position="271"/>
    </location>
</feature>
<sequence length="698" mass="71282">MPRTLAPPTVSRSSTPPKAVGAQPIPGTLRHGGAAAILVLFLAVLGAAMGIFRDAQIPPRGEPVPASAESALVAAELAARPGSNVAPVLLVATRADGAALSATDQKALAGLTARVAPQDLPPVGPPTATVSADGRAAYTLIPVRTGAENSDNIATITDLRAEVDKARPGDLKVLVTGGPAFGADIANAFSGADFRLLAVTVGVVAVLLLITYRSPILWLIPLTVVGLADQLAGVVTKAVGEASRLTFDAGIVSVLVFGAGTNYALLLISRYREELAREADHRAALATARRVTLPAIVASNLTVVLALLTLLLAVVPGTRGLGLAGATGLVIALAAATFVLPAALALVGRRIFWPFIPVPGMPPARDGWWARLGQWVTAQPVRVIAGSFLVLALLATGLVGTRIGLNQGQQFRVGSDSQRGLSVIEQHFPGGLAAPLTVTAAADSTAAVTDALRAVPGVVTVAPGGTAYDGRMVLTVIGEPLAGTPASDALVEQAREAVHAIPSADARVGGSPAELLDARAAADRDLRVIAPVILALIAVVLMLLLRAVTAPLVLLLINIASSLATIGVGSWLGRTVFGFPALDVQVPLIAFLFLVALGVDYTIFLVHRAQDEARTHGVREGMARAVGHTGAVITSAGVVLAGVFAALGVLPLVVLGQLGLIVGLGVLIDTFLVRALLVPGVIAALGDRAYWPRRLRAA</sequence>
<feature type="domain" description="SSD" evidence="9">
    <location>
        <begin position="251"/>
        <end position="346"/>
    </location>
</feature>
<comment type="similarity">
    <text evidence="2">Belongs to the resistance-nodulation-cell division (RND) (TC 2.A.6) family. MmpL subfamily.</text>
</comment>
<feature type="region of interest" description="Disordered" evidence="7">
    <location>
        <begin position="1"/>
        <end position="24"/>
    </location>
</feature>
<evidence type="ECO:0000259" key="9">
    <source>
        <dbReference type="PROSITE" id="PS50156"/>
    </source>
</evidence>
<dbReference type="Gene3D" id="1.20.1640.10">
    <property type="entry name" value="Multidrug efflux transporter AcrB transmembrane domain"/>
    <property type="match status" value="2"/>
</dbReference>
<feature type="transmembrane region" description="Helical" evidence="8">
    <location>
        <begin position="33"/>
        <end position="52"/>
    </location>
</feature>
<keyword evidence="3" id="KW-1003">Cell membrane</keyword>
<evidence type="ECO:0000313" key="10">
    <source>
        <dbReference type="EMBL" id="GAA1805085.1"/>
    </source>
</evidence>
<feature type="transmembrane region" description="Helical" evidence="8">
    <location>
        <begin position="584"/>
        <end position="606"/>
    </location>
</feature>
<keyword evidence="6 8" id="KW-0472">Membrane</keyword>
<proteinExistence type="inferred from homology"/>
<protein>
    <submittedName>
        <fullName evidence="10">MMPL family transporter</fullName>
    </submittedName>
</protein>
<accession>A0ABN2M0T6</accession>
<evidence type="ECO:0000256" key="6">
    <source>
        <dbReference type="ARBA" id="ARBA00023136"/>
    </source>
</evidence>
<feature type="transmembrane region" description="Helical" evidence="8">
    <location>
        <begin position="321"/>
        <end position="347"/>
    </location>
</feature>
<organism evidence="10 11">
    <name type="scientific">Nostocoides veronense</name>
    <dbReference type="NCBI Taxonomy" id="330836"/>
    <lineage>
        <taxon>Bacteria</taxon>
        <taxon>Bacillati</taxon>
        <taxon>Actinomycetota</taxon>
        <taxon>Actinomycetes</taxon>
        <taxon>Micrococcales</taxon>
        <taxon>Intrasporangiaceae</taxon>
        <taxon>Nostocoides</taxon>
    </lineage>
</organism>
<feature type="transmembrane region" description="Helical" evidence="8">
    <location>
        <begin position="381"/>
        <end position="405"/>
    </location>
</feature>
<dbReference type="PROSITE" id="PS50156">
    <property type="entry name" value="SSD"/>
    <property type="match status" value="2"/>
</dbReference>
<gene>
    <name evidence="10" type="ORF">GCM10009811_30860</name>
</gene>
<evidence type="ECO:0000256" key="5">
    <source>
        <dbReference type="ARBA" id="ARBA00022989"/>
    </source>
</evidence>
<evidence type="ECO:0000256" key="7">
    <source>
        <dbReference type="SAM" id="MobiDB-lite"/>
    </source>
</evidence>
<dbReference type="PANTHER" id="PTHR33406:SF6">
    <property type="entry name" value="MEMBRANE PROTEIN YDGH-RELATED"/>
    <property type="match status" value="1"/>
</dbReference>
<keyword evidence="5 8" id="KW-1133">Transmembrane helix</keyword>
<feature type="transmembrane region" description="Helical" evidence="8">
    <location>
        <begin position="528"/>
        <end position="545"/>
    </location>
</feature>
<evidence type="ECO:0000313" key="11">
    <source>
        <dbReference type="Proteomes" id="UP001499938"/>
    </source>
</evidence>
<dbReference type="InterPro" id="IPR000731">
    <property type="entry name" value="SSD"/>
</dbReference>
<reference evidence="10 11" key="1">
    <citation type="journal article" date="2019" name="Int. J. Syst. Evol. Microbiol.">
        <title>The Global Catalogue of Microorganisms (GCM) 10K type strain sequencing project: providing services to taxonomists for standard genome sequencing and annotation.</title>
        <authorList>
            <consortium name="The Broad Institute Genomics Platform"/>
            <consortium name="The Broad Institute Genome Sequencing Center for Infectious Disease"/>
            <person name="Wu L."/>
            <person name="Ma J."/>
        </authorList>
    </citation>
    <scope>NUCLEOTIDE SEQUENCE [LARGE SCALE GENOMIC DNA]</scope>
    <source>
        <strain evidence="10 11">JCM 15592</strain>
    </source>
</reference>
<evidence type="ECO:0000256" key="4">
    <source>
        <dbReference type="ARBA" id="ARBA00022692"/>
    </source>
</evidence>
<comment type="subcellular location">
    <subcellularLocation>
        <location evidence="1">Cell membrane</location>
        <topology evidence="1">Multi-pass membrane protein</topology>
    </subcellularLocation>
</comment>
<keyword evidence="4 8" id="KW-0812">Transmembrane</keyword>
<evidence type="ECO:0000256" key="3">
    <source>
        <dbReference type="ARBA" id="ARBA00022475"/>
    </source>
</evidence>
<name>A0ABN2M0T6_9MICO</name>
<feature type="domain" description="SSD" evidence="9">
    <location>
        <begin position="555"/>
        <end position="683"/>
    </location>
</feature>
<dbReference type="Proteomes" id="UP001499938">
    <property type="component" value="Unassembled WGS sequence"/>
</dbReference>
<feature type="transmembrane region" description="Helical" evidence="8">
    <location>
        <begin position="552"/>
        <end position="572"/>
    </location>
</feature>
<comment type="caution">
    <text evidence="10">The sequence shown here is derived from an EMBL/GenBank/DDBJ whole genome shotgun (WGS) entry which is preliminary data.</text>
</comment>
<evidence type="ECO:0000256" key="2">
    <source>
        <dbReference type="ARBA" id="ARBA00010157"/>
    </source>
</evidence>
<evidence type="ECO:0000256" key="1">
    <source>
        <dbReference type="ARBA" id="ARBA00004651"/>
    </source>
</evidence>
<dbReference type="RefSeq" id="WP_344087498.1">
    <property type="nucleotide sequence ID" value="NZ_BAAAPO010000047.1"/>
</dbReference>
<dbReference type="SUPFAM" id="SSF82866">
    <property type="entry name" value="Multidrug efflux transporter AcrB transmembrane domain"/>
    <property type="match status" value="2"/>
</dbReference>
<keyword evidence="11" id="KW-1185">Reference proteome</keyword>
<feature type="transmembrane region" description="Helical" evidence="8">
    <location>
        <begin position="660"/>
        <end position="686"/>
    </location>
</feature>
<dbReference type="PANTHER" id="PTHR33406">
    <property type="entry name" value="MEMBRANE PROTEIN MJ1562-RELATED"/>
    <property type="match status" value="1"/>
</dbReference>